<evidence type="ECO:0000256" key="4">
    <source>
        <dbReference type="ARBA" id="ARBA00023277"/>
    </source>
</evidence>
<dbReference type="InterPro" id="IPR017853">
    <property type="entry name" value="GH"/>
</dbReference>
<dbReference type="AlphaFoldDB" id="A0A1M2V9B8"/>
<dbReference type="PROSITE" id="PS01095">
    <property type="entry name" value="GH18_1"/>
    <property type="match status" value="1"/>
</dbReference>
<name>A0A1M2V9B8_TRAPU</name>
<feature type="domain" description="GH18" evidence="10">
    <location>
        <begin position="165"/>
        <end position="598"/>
    </location>
</feature>
<accession>A0A1M2V9B8</accession>
<keyword evidence="2 7" id="KW-0378">Hydrolase</keyword>
<gene>
    <name evidence="11" type="ORF">TRAPUB_5160</name>
</gene>
<protein>
    <submittedName>
        <fullName evidence="11">Chitinase A1</fullName>
    </submittedName>
</protein>
<dbReference type="InterPro" id="IPR050314">
    <property type="entry name" value="Glycosyl_Hydrlase_18"/>
</dbReference>
<dbReference type="PROSITE" id="PS51910">
    <property type="entry name" value="GH18_2"/>
    <property type="match status" value="1"/>
</dbReference>
<dbReference type="GO" id="GO:0006032">
    <property type="term" value="P:chitin catabolic process"/>
    <property type="evidence" value="ECO:0007669"/>
    <property type="project" value="UniProtKB-KW"/>
</dbReference>
<dbReference type="GO" id="GO:0008061">
    <property type="term" value="F:chitin binding"/>
    <property type="evidence" value="ECO:0007669"/>
    <property type="project" value="InterPro"/>
</dbReference>
<keyword evidence="9" id="KW-0732">Signal</keyword>
<proteinExistence type="inferred from homology"/>
<evidence type="ECO:0000256" key="6">
    <source>
        <dbReference type="ARBA" id="ARBA00023326"/>
    </source>
</evidence>
<comment type="caution">
    <text evidence="11">The sequence shown here is derived from an EMBL/GenBank/DDBJ whole genome shotgun (WGS) entry which is preliminary data.</text>
</comment>
<organism evidence="11 12">
    <name type="scientific">Trametes pubescens</name>
    <name type="common">White-rot fungus</name>
    <dbReference type="NCBI Taxonomy" id="154538"/>
    <lineage>
        <taxon>Eukaryota</taxon>
        <taxon>Fungi</taxon>
        <taxon>Dikarya</taxon>
        <taxon>Basidiomycota</taxon>
        <taxon>Agaricomycotina</taxon>
        <taxon>Agaricomycetes</taxon>
        <taxon>Polyporales</taxon>
        <taxon>Polyporaceae</taxon>
        <taxon>Trametes</taxon>
    </lineage>
</organism>
<evidence type="ECO:0000313" key="11">
    <source>
        <dbReference type="EMBL" id="OJT04115.1"/>
    </source>
</evidence>
<dbReference type="PANTHER" id="PTHR11177:SF392">
    <property type="entry name" value="HAP41P"/>
    <property type="match status" value="1"/>
</dbReference>
<comment type="similarity">
    <text evidence="8">Belongs to the glycosyl hydrolase 18 family.</text>
</comment>
<evidence type="ECO:0000256" key="8">
    <source>
        <dbReference type="RuleBase" id="RU004453"/>
    </source>
</evidence>
<keyword evidence="5 7" id="KW-0326">Glycosidase</keyword>
<evidence type="ECO:0000256" key="9">
    <source>
        <dbReference type="SAM" id="SignalP"/>
    </source>
</evidence>
<feature type="chain" id="PRO_5012860727" evidence="9">
    <location>
        <begin position="22"/>
        <end position="598"/>
    </location>
</feature>
<dbReference type="OrthoDB" id="73875at2759"/>
<evidence type="ECO:0000256" key="5">
    <source>
        <dbReference type="ARBA" id="ARBA00023295"/>
    </source>
</evidence>
<keyword evidence="6" id="KW-0624">Polysaccharide degradation</keyword>
<evidence type="ECO:0000256" key="7">
    <source>
        <dbReference type="RuleBase" id="RU000489"/>
    </source>
</evidence>
<dbReference type="PANTHER" id="PTHR11177">
    <property type="entry name" value="CHITINASE"/>
    <property type="match status" value="1"/>
</dbReference>
<comment type="catalytic activity">
    <reaction evidence="1">
        <text>Random endo-hydrolysis of N-acetyl-beta-D-glucosaminide (1-&gt;4)-beta-linkages in chitin and chitodextrins.</text>
        <dbReference type="EC" id="3.2.1.14"/>
    </reaction>
</comment>
<dbReference type="Pfam" id="PF00704">
    <property type="entry name" value="Glyco_hydro_18"/>
    <property type="match status" value="1"/>
</dbReference>
<dbReference type="STRING" id="154538.A0A1M2V9B8"/>
<dbReference type="EMBL" id="MNAD01001558">
    <property type="protein sequence ID" value="OJT04115.1"/>
    <property type="molecule type" value="Genomic_DNA"/>
</dbReference>
<dbReference type="Proteomes" id="UP000184267">
    <property type="component" value="Unassembled WGS sequence"/>
</dbReference>
<dbReference type="Gene3D" id="3.20.20.80">
    <property type="entry name" value="Glycosidases"/>
    <property type="match status" value="1"/>
</dbReference>
<dbReference type="SUPFAM" id="SSF51445">
    <property type="entry name" value="(Trans)glycosidases"/>
    <property type="match status" value="1"/>
</dbReference>
<dbReference type="InterPro" id="IPR001579">
    <property type="entry name" value="Glyco_hydro_18_chit_AS"/>
</dbReference>
<evidence type="ECO:0000256" key="1">
    <source>
        <dbReference type="ARBA" id="ARBA00000822"/>
    </source>
</evidence>
<dbReference type="InterPro" id="IPR001223">
    <property type="entry name" value="Glyco_hydro18_cat"/>
</dbReference>
<evidence type="ECO:0000256" key="3">
    <source>
        <dbReference type="ARBA" id="ARBA00023024"/>
    </source>
</evidence>
<sequence length="598" mass="62961">MPSTRRVFLAGLPLLPLFVRSVPAPWPHALSGFRRDAHAPSLFTGAPPHMLVAAHMSSATAPTTPADASATVAFLAVHALPASAFPADPSTRARRSERILFFPPDPLLAPILPSLPAPVTTASMPPAAAARPSGAVVAAAPPTSAPAANGDLNLDADASGSPSRPLVMAYYPDWAADAFPPEKIDFGRFDWVDFAFAVPGADFNLTWDGSDDAPDLLRRLVSRAHAMGKKVKLSVGGWTGSRYFSAAAASPQTRAALAGNILAMYTQFGLDGIDLDWEYPAQDGAGGNLVSPDDGANFLAFLHVLRATLPPGAVITAATQTVPFAGADGAPMQNVSAFAEVLDWVLLMNYDTWGSSDAPGPNAPLGDACSNSTQGSASALAALRTWTAAGFPASQLVLGVPSYGYISRTSAALLRTRGMPARPTPPKSSRFQKRKHNGVLKTRRHRVLDFVGALVDKTNILSAGTTLVHNEDGGTDNGQVQFRDLVAQGALQPYLSNSTSSNTLSTRHSKKTDENAEGRRLFAGGGGFERRWDACSSTPFLRSAGARQVITYDDPVSLEMKAQLAREAGMRGVNLFDVSGDTDNWDLADALLRGLGVK</sequence>
<dbReference type="OMA" id="ILAMYTQ"/>
<evidence type="ECO:0000313" key="12">
    <source>
        <dbReference type="Proteomes" id="UP000184267"/>
    </source>
</evidence>
<keyword evidence="4" id="KW-0119">Carbohydrate metabolism</keyword>
<reference evidence="11 12" key="1">
    <citation type="submission" date="2016-10" db="EMBL/GenBank/DDBJ databases">
        <title>Genome sequence of the basidiomycete white-rot fungus Trametes pubescens.</title>
        <authorList>
            <person name="Makela M.R."/>
            <person name="Granchi Z."/>
            <person name="Peng M."/>
            <person name="De Vries R.P."/>
            <person name="Grigoriev I."/>
            <person name="Riley R."/>
            <person name="Hilden K."/>
        </authorList>
    </citation>
    <scope>NUCLEOTIDE SEQUENCE [LARGE SCALE GENOMIC DNA]</scope>
    <source>
        <strain evidence="11 12">FBCC735</strain>
    </source>
</reference>
<keyword evidence="12" id="KW-1185">Reference proteome</keyword>
<keyword evidence="3" id="KW-0146">Chitin degradation</keyword>
<dbReference type="InterPro" id="IPR011583">
    <property type="entry name" value="Chitinase_II/V-like_cat"/>
</dbReference>
<evidence type="ECO:0000256" key="2">
    <source>
        <dbReference type="ARBA" id="ARBA00022801"/>
    </source>
</evidence>
<dbReference type="SMART" id="SM00636">
    <property type="entry name" value="Glyco_18"/>
    <property type="match status" value="1"/>
</dbReference>
<dbReference type="GO" id="GO:0000272">
    <property type="term" value="P:polysaccharide catabolic process"/>
    <property type="evidence" value="ECO:0007669"/>
    <property type="project" value="UniProtKB-KW"/>
</dbReference>
<evidence type="ECO:0000259" key="10">
    <source>
        <dbReference type="PROSITE" id="PS51910"/>
    </source>
</evidence>
<dbReference type="GO" id="GO:0005576">
    <property type="term" value="C:extracellular region"/>
    <property type="evidence" value="ECO:0007669"/>
    <property type="project" value="TreeGrafter"/>
</dbReference>
<dbReference type="GO" id="GO:0008843">
    <property type="term" value="F:endochitinase activity"/>
    <property type="evidence" value="ECO:0007669"/>
    <property type="project" value="UniProtKB-EC"/>
</dbReference>
<feature type="signal peptide" evidence="9">
    <location>
        <begin position="1"/>
        <end position="21"/>
    </location>
</feature>